<sequence>MNKNAGKWIFLADDDEDDCLLFGDALMAVAENALLTTVSDGFELMHLLREQQPAAPDIIFLDLNMPRKNGFECLHEMQQFPQFRNIPVVIYSTSAQQQDIDRVYQQGARYYLCKPDSFEELKKAISNVLSIDWHQHQQPPL</sequence>
<feature type="modified residue" description="4-aspartylphosphate" evidence="1">
    <location>
        <position position="62"/>
    </location>
</feature>
<organism evidence="3 4">
    <name type="scientific">Deminuibacter soli</name>
    <dbReference type="NCBI Taxonomy" id="2291815"/>
    <lineage>
        <taxon>Bacteria</taxon>
        <taxon>Pseudomonadati</taxon>
        <taxon>Bacteroidota</taxon>
        <taxon>Chitinophagia</taxon>
        <taxon>Chitinophagales</taxon>
        <taxon>Chitinophagaceae</taxon>
        <taxon>Deminuibacter</taxon>
    </lineage>
</organism>
<keyword evidence="1" id="KW-0597">Phosphoprotein</keyword>
<protein>
    <submittedName>
        <fullName evidence="3">Response regulator</fullName>
    </submittedName>
</protein>
<dbReference type="RefSeq" id="WP_116849256.1">
    <property type="nucleotide sequence ID" value="NZ_QTJU01000010.1"/>
</dbReference>
<dbReference type="AlphaFoldDB" id="A0A3E1NF05"/>
<dbReference type="SUPFAM" id="SSF52172">
    <property type="entry name" value="CheY-like"/>
    <property type="match status" value="1"/>
</dbReference>
<dbReference type="InterPro" id="IPR001789">
    <property type="entry name" value="Sig_transdc_resp-reg_receiver"/>
</dbReference>
<comment type="caution">
    <text evidence="3">The sequence shown here is derived from an EMBL/GenBank/DDBJ whole genome shotgun (WGS) entry which is preliminary data.</text>
</comment>
<keyword evidence="4" id="KW-1185">Reference proteome</keyword>
<accession>A0A3E1NF05</accession>
<dbReference type="OrthoDB" id="7631574at2"/>
<dbReference type="InterPro" id="IPR052893">
    <property type="entry name" value="TCS_response_regulator"/>
</dbReference>
<evidence type="ECO:0000256" key="1">
    <source>
        <dbReference type="PROSITE-ProRule" id="PRU00169"/>
    </source>
</evidence>
<dbReference type="Gene3D" id="3.40.50.2300">
    <property type="match status" value="1"/>
</dbReference>
<dbReference type="PANTHER" id="PTHR44520:SF2">
    <property type="entry name" value="RESPONSE REGULATOR RCP1"/>
    <property type="match status" value="1"/>
</dbReference>
<dbReference type="EMBL" id="QTJU01000010">
    <property type="protein sequence ID" value="RFM26384.1"/>
    <property type="molecule type" value="Genomic_DNA"/>
</dbReference>
<evidence type="ECO:0000259" key="2">
    <source>
        <dbReference type="PROSITE" id="PS50110"/>
    </source>
</evidence>
<dbReference type="Proteomes" id="UP000261284">
    <property type="component" value="Unassembled WGS sequence"/>
</dbReference>
<dbReference type="PANTHER" id="PTHR44520">
    <property type="entry name" value="RESPONSE REGULATOR RCP1-RELATED"/>
    <property type="match status" value="1"/>
</dbReference>
<evidence type="ECO:0000313" key="3">
    <source>
        <dbReference type="EMBL" id="RFM26384.1"/>
    </source>
</evidence>
<gene>
    <name evidence="3" type="ORF">DXN05_20980</name>
</gene>
<reference evidence="3 4" key="1">
    <citation type="submission" date="2018-08" db="EMBL/GenBank/DDBJ databases">
        <title>Chitinophagaceae sp. K23C18032701, a novel bacterium isolated from forest soil.</title>
        <authorList>
            <person name="Wang C."/>
        </authorList>
    </citation>
    <scope>NUCLEOTIDE SEQUENCE [LARGE SCALE GENOMIC DNA]</scope>
    <source>
        <strain evidence="3 4">K23C18032701</strain>
    </source>
</reference>
<evidence type="ECO:0000313" key="4">
    <source>
        <dbReference type="Proteomes" id="UP000261284"/>
    </source>
</evidence>
<dbReference type="SMART" id="SM00448">
    <property type="entry name" value="REC"/>
    <property type="match status" value="1"/>
</dbReference>
<name>A0A3E1NF05_9BACT</name>
<dbReference type="GO" id="GO:0000160">
    <property type="term" value="P:phosphorelay signal transduction system"/>
    <property type="evidence" value="ECO:0007669"/>
    <property type="project" value="InterPro"/>
</dbReference>
<dbReference type="Pfam" id="PF00072">
    <property type="entry name" value="Response_reg"/>
    <property type="match status" value="1"/>
</dbReference>
<dbReference type="PROSITE" id="PS50110">
    <property type="entry name" value="RESPONSE_REGULATORY"/>
    <property type="match status" value="1"/>
</dbReference>
<feature type="domain" description="Response regulatory" evidence="2">
    <location>
        <begin position="8"/>
        <end position="129"/>
    </location>
</feature>
<dbReference type="InterPro" id="IPR011006">
    <property type="entry name" value="CheY-like_superfamily"/>
</dbReference>
<proteinExistence type="predicted"/>